<dbReference type="AlphaFoldDB" id="A0A6A2YDD2"/>
<evidence type="ECO:0000313" key="2">
    <source>
        <dbReference type="Proteomes" id="UP000436088"/>
    </source>
</evidence>
<name>A0A6A2YDD2_HIBSY</name>
<reference evidence="1" key="1">
    <citation type="submission" date="2019-09" db="EMBL/GenBank/DDBJ databases">
        <title>Draft genome information of white flower Hibiscus syriacus.</title>
        <authorList>
            <person name="Kim Y.-M."/>
        </authorList>
    </citation>
    <scope>NUCLEOTIDE SEQUENCE [LARGE SCALE GENOMIC DNA]</scope>
    <source>
        <strain evidence="1">YM2019G1</strain>
    </source>
</reference>
<gene>
    <name evidence="1" type="ORF">F3Y22_tig00111947pilonHSYRG00231</name>
</gene>
<keyword evidence="2" id="KW-1185">Reference proteome</keyword>
<dbReference type="GO" id="GO:0016874">
    <property type="term" value="F:ligase activity"/>
    <property type="evidence" value="ECO:0007669"/>
    <property type="project" value="UniProtKB-KW"/>
</dbReference>
<dbReference type="SUPFAM" id="SSF53474">
    <property type="entry name" value="alpha/beta-Hydrolases"/>
    <property type="match status" value="1"/>
</dbReference>
<dbReference type="Gene3D" id="3.40.50.1820">
    <property type="entry name" value="alpha/beta hydrolase"/>
    <property type="match status" value="1"/>
</dbReference>
<dbReference type="InterPro" id="IPR052370">
    <property type="entry name" value="Meta-cleavage_hydrolase"/>
</dbReference>
<proteinExistence type="predicted"/>
<dbReference type="PANTHER" id="PTHR43139">
    <property type="entry name" value="SI:DKEY-122A22.2"/>
    <property type="match status" value="1"/>
</dbReference>
<dbReference type="Proteomes" id="UP000436088">
    <property type="component" value="Unassembled WGS sequence"/>
</dbReference>
<evidence type="ECO:0000313" key="1">
    <source>
        <dbReference type="EMBL" id="KAE8671527.1"/>
    </source>
</evidence>
<dbReference type="InterPro" id="IPR029058">
    <property type="entry name" value="AB_hydrolase_fold"/>
</dbReference>
<accession>A0A6A2YDD2</accession>
<protein>
    <submittedName>
        <fullName evidence="1">Ubiquitin-protein ligase</fullName>
    </submittedName>
</protein>
<keyword evidence="1" id="KW-0436">Ligase</keyword>
<organism evidence="1 2">
    <name type="scientific">Hibiscus syriacus</name>
    <name type="common">Rose of Sharon</name>
    <dbReference type="NCBI Taxonomy" id="106335"/>
    <lineage>
        <taxon>Eukaryota</taxon>
        <taxon>Viridiplantae</taxon>
        <taxon>Streptophyta</taxon>
        <taxon>Embryophyta</taxon>
        <taxon>Tracheophyta</taxon>
        <taxon>Spermatophyta</taxon>
        <taxon>Magnoliopsida</taxon>
        <taxon>eudicotyledons</taxon>
        <taxon>Gunneridae</taxon>
        <taxon>Pentapetalae</taxon>
        <taxon>rosids</taxon>
        <taxon>malvids</taxon>
        <taxon>Malvales</taxon>
        <taxon>Malvaceae</taxon>
        <taxon>Malvoideae</taxon>
        <taxon>Hibiscus</taxon>
    </lineage>
</organism>
<sequence>MVYGNGGNPLWQLIYQVGPLSRRFILVISDLLFFGRSNSKSPLRTDLFQAKCLLNWLEKLGVDRFSVYPVSYCGFVAYPMTEMCPDVVERMVIMSSGLLYSDEQRAAHLTNRTASVRNSCAEETRLFEEATTTIGTWGAFGLLESLCGRFEGATRSPSRIENALQYSRDTPEKKIGGAG</sequence>
<dbReference type="EMBL" id="VEPZ02001468">
    <property type="protein sequence ID" value="KAE8671527.1"/>
    <property type="molecule type" value="Genomic_DNA"/>
</dbReference>
<comment type="caution">
    <text evidence="1">The sequence shown here is derived from an EMBL/GenBank/DDBJ whole genome shotgun (WGS) entry which is preliminary data.</text>
</comment>
<dbReference type="PANTHER" id="PTHR43139:SF37">
    <property type="entry name" value="ALPHA_BETA-HYDROLASES SUPERFAMILY PROTEIN"/>
    <property type="match status" value="1"/>
</dbReference>